<dbReference type="KEGG" id="xba:C7S18_07835"/>
<reference evidence="3 4" key="1">
    <citation type="submission" date="2018-03" db="EMBL/GenBank/DDBJ databases">
        <title>Ahniella affigens gen. nov., sp. nov., a gammaproteobacterium isolated from sandy soil near a stream.</title>
        <authorList>
            <person name="Ko Y."/>
            <person name="Kim J.-H."/>
        </authorList>
    </citation>
    <scope>NUCLEOTIDE SEQUENCE [LARGE SCALE GENOMIC DNA]</scope>
    <source>
        <strain evidence="3 4">D13</strain>
    </source>
</reference>
<gene>
    <name evidence="3" type="ORF">C7S18_07835</name>
</gene>
<feature type="region of interest" description="Disordered" evidence="1">
    <location>
        <begin position="39"/>
        <end position="63"/>
    </location>
</feature>
<feature type="domain" description="DUF4124" evidence="2">
    <location>
        <begin position="11"/>
        <end position="61"/>
    </location>
</feature>
<reference evidence="3 4" key="2">
    <citation type="submission" date="2018-03" db="EMBL/GenBank/DDBJ databases">
        <authorList>
            <person name="Keele B.F."/>
        </authorList>
    </citation>
    <scope>NUCLEOTIDE SEQUENCE [LARGE SCALE GENOMIC DNA]</scope>
    <source>
        <strain evidence="3 4">D13</strain>
    </source>
</reference>
<dbReference type="Pfam" id="PF13511">
    <property type="entry name" value="DUF4124"/>
    <property type="match status" value="1"/>
</dbReference>
<dbReference type="Proteomes" id="UP000241074">
    <property type="component" value="Chromosome"/>
</dbReference>
<evidence type="ECO:0000313" key="3">
    <source>
        <dbReference type="EMBL" id="AVQ00047.1"/>
    </source>
</evidence>
<feature type="region of interest" description="Disordered" evidence="1">
    <location>
        <begin position="201"/>
        <end position="221"/>
    </location>
</feature>
<sequence length="221" mass="24769">MREWLCLLLGLWICTGVDARLYRCQDAMGRWAFQDRPCPEGTERQEVRPRNLAPKGPPQLRPKPKLALQCAVRSEPFRFEDEDLFGVEGQFLLDRDGQSYQLSVQLKGEWVNADFDPIPLALSTHLAEQGIVVGQRPLLGADWLVDLRRLGFGQSRSVSMLDMKPEGDLVVMIWIRGRQQVDWSLPLAGDTLQKLKVAAQACTEPEPTADPNAPPGPNTTP</sequence>
<evidence type="ECO:0000256" key="1">
    <source>
        <dbReference type="SAM" id="MobiDB-lite"/>
    </source>
</evidence>
<dbReference type="EMBL" id="CP027860">
    <property type="protein sequence ID" value="AVQ00047.1"/>
    <property type="molecule type" value="Genomic_DNA"/>
</dbReference>
<feature type="compositionally biased region" description="Basic and acidic residues" evidence="1">
    <location>
        <begin position="39"/>
        <end position="49"/>
    </location>
</feature>
<keyword evidence="4" id="KW-1185">Reference proteome</keyword>
<proteinExistence type="predicted"/>
<dbReference type="OrthoDB" id="5974493at2"/>
<dbReference type="InterPro" id="IPR025392">
    <property type="entry name" value="DUF4124"/>
</dbReference>
<organism evidence="3 4">
    <name type="scientific">Ahniella affigens</name>
    <dbReference type="NCBI Taxonomy" id="2021234"/>
    <lineage>
        <taxon>Bacteria</taxon>
        <taxon>Pseudomonadati</taxon>
        <taxon>Pseudomonadota</taxon>
        <taxon>Gammaproteobacteria</taxon>
        <taxon>Lysobacterales</taxon>
        <taxon>Rhodanobacteraceae</taxon>
        <taxon>Ahniella</taxon>
    </lineage>
</organism>
<feature type="compositionally biased region" description="Pro residues" evidence="1">
    <location>
        <begin position="212"/>
        <end position="221"/>
    </location>
</feature>
<dbReference type="AlphaFoldDB" id="A0A2P1PYY3"/>
<accession>A0A2P1PYY3</accession>
<protein>
    <recommendedName>
        <fullName evidence="2">DUF4124 domain-containing protein</fullName>
    </recommendedName>
</protein>
<evidence type="ECO:0000313" key="4">
    <source>
        <dbReference type="Proteomes" id="UP000241074"/>
    </source>
</evidence>
<evidence type="ECO:0000259" key="2">
    <source>
        <dbReference type="Pfam" id="PF13511"/>
    </source>
</evidence>
<name>A0A2P1PYY3_9GAMM</name>